<sequence length="112" mass="12624">MTNAMSKMQCGSDPAREHDQDYDTQHTSDVQLKQKTLEDLLLDKIHSVVNIGSPDWYINPDFKIMLAERDKLESIALACPLSFPPEVEQLLNSANTPMHTHFFALPSPQKGT</sequence>
<comment type="caution">
    <text evidence="2">The sequence shown here is derived from an EMBL/GenBank/DDBJ whole genome shotgun (WGS) entry which is preliminary data.</text>
</comment>
<keyword evidence="3" id="KW-1185">Reference proteome</keyword>
<accession>A0A2S6BTP9</accession>
<organism evidence="2 3">
    <name type="scientific">Cercospora berteroae</name>
    <dbReference type="NCBI Taxonomy" id="357750"/>
    <lineage>
        <taxon>Eukaryota</taxon>
        <taxon>Fungi</taxon>
        <taxon>Dikarya</taxon>
        <taxon>Ascomycota</taxon>
        <taxon>Pezizomycotina</taxon>
        <taxon>Dothideomycetes</taxon>
        <taxon>Dothideomycetidae</taxon>
        <taxon>Mycosphaerellales</taxon>
        <taxon>Mycosphaerellaceae</taxon>
        <taxon>Cercospora</taxon>
    </lineage>
</organism>
<reference evidence="3" key="1">
    <citation type="journal article" date="2017" name="bioRxiv">
        <title>Conservation of a gene cluster reveals novel cercosporin biosynthetic mechanisms and extends production to the genus Colletotrichum.</title>
        <authorList>
            <person name="de Jonge R."/>
            <person name="Ebert M.K."/>
            <person name="Huitt-Roehl C.R."/>
            <person name="Pal P."/>
            <person name="Suttle J.C."/>
            <person name="Spanner R.E."/>
            <person name="Neubauer J.D."/>
            <person name="Jurick W.M.II."/>
            <person name="Stott K.A."/>
            <person name="Secor G.A."/>
            <person name="Thomma B.P.H.J."/>
            <person name="Van de Peer Y."/>
            <person name="Townsend C.A."/>
            <person name="Bolton M.D."/>
        </authorList>
    </citation>
    <scope>NUCLEOTIDE SEQUENCE [LARGE SCALE GENOMIC DNA]</scope>
    <source>
        <strain evidence="3">CBS538.71</strain>
    </source>
</reference>
<feature type="region of interest" description="Disordered" evidence="1">
    <location>
        <begin position="1"/>
        <end position="27"/>
    </location>
</feature>
<dbReference type="EMBL" id="PNEN01001773">
    <property type="protein sequence ID" value="PPJ50860.1"/>
    <property type="molecule type" value="Genomic_DNA"/>
</dbReference>
<evidence type="ECO:0000313" key="2">
    <source>
        <dbReference type="EMBL" id="PPJ50860.1"/>
    </source>
</evidence>
<evidence type="ECO:0000313" key="3">
    <source>
        <dbReference type="Proteomes" id="UP000237631"/>
    </source>
</evidence>
<proteinExistence type="predicted"/>
<dbReference type="Proteomes" id="UP000237631">
    <property type="component" value="Unassembled WGS sequence"/>
</dbReference>
<dbReference type="OrthoDB" id="3599887at2759"/>
<feature type="compositionally biased region" description="Basic and acidic residues" evidence="1">
    <location>
        <begin position="14"/>
        <end position="26"/>
    </location>
</feature>
<gene>
    <name evidence="2" type="ORF">CBER1_07079</name>
</gene>
<name>A0A2S6BTP9_9PEZI</name>
<protein>
    <submittedName>
        <fullName evidence="2">Uncharacterized protein</fullName>
    </submittedName>
</protein>
<dbReference type="AlphaFoldDB" id="A0A2S6BTP9"/>
<evidence type="ECO:0000256" key="1">
    <source>
        <dbReference type="SAM" id="MobiDB-lite"/>
    </source>
</evidence>